<proteinExistence type="predicted"/>
<keyword evidence="2" id="KW-1185">Reference proteome</keyword>
<dbReference type="Proteomes" id="UP001163835">
    <property type="component" value="Unassembled WGS sequence"/>
</dbReference>
<evidence type="ECO:0000313" key="1">
    <source>
        <dbReference type="EMBL" id="KAJ3804397.1"/>
    </source>
</evidence>
<dbReference type="EMBL" id="MU796041">
    <property type="protein sequence ID" value="KAJ3804397.1"/>
    <property type="molecule type" value="Genomic_DNA"/>
</dbReference>
<organism evidence="1 2">
    <name type="scientific">Lentinula aff. lateritia</name>
    <dbReference type="NCBI Taxonomy" id="2804960"/>
    <lineage>
        <taxon>Eukaryota</taxon>
        <taxon>Fungi</taxon>
        <taxon>Dikarya</taxon>
        <taxon>Basidiomycota</taxon>
        <taxon>Agaricomycotina</taxon>
        <taxon>Agaricomycetes</taxon>
        <taxon>Agaricomycetidae</taxon>
        <taxon>Agaricales</taxon>
        <taxon>Marasmiineae</taxon>
        <taxon>Omphalotaceae</taxon>
        <taxon>Lentinula</taxon>
    </lineage>
</organism>
<feature type="non-terminal residue" evidence="1">
    <location>
        <position position="87"/>
    </location>
</feature>
<comment type="caution">
    <text evidence="1">The sequence shown here is derived from an EMBL/GenBank/DDBJ whole genome shotgun (WGS) entry which is preliminary data.</text>
</comment>
<feature type="non-terminal residue" evidence="1">
    <location>
        <position position="1"/>
    </location>
</feature>
<name>A0ACC1TIE8_9AGAR</name>
<sequence length="87" mass="9491">NGTNIVYVGFGSITVPDPNRVTSRIIEAVLKSDVCAIISKGWSARMSKPDSKQSVMLPECYQLDEVPHNWLSPQVDAVLHHRGAGTT</sequence>
<gene>
    <name evidence="1" type="ORF">F5876DRAFT_22778</name>
</gene>
<accession>A0ACC1TIE8</accession>
<evidence type="ECO:0000313" key="2">
    <source>
        <dbReference type="Proteomes" id="UP001163835"/>
    </source>
</evidence>
<reference evidence="1" key="1">
    <citation type="submission" date="2022-09" db="EMBL/GenBank/DDBJ databases">
        <title>A Global Phylogenomic Analysis of the Shiitake Genus Lentinula.</title>
        <authorList>
            <consortium name="DOE Joint Genome Institute"/>
            <person name="Sierra-Patev S."/>
            <person name="Min B."/>
            <person name="Naranjo-Ortiz M."/>
            <person name="Looney B."/>
            <person name="Konkel Z."/>
            <person name="Slot J.C."/>
            <person name="Sakamoto Y."/>
            <person name="Steenwyk J.L."/>
            <person name="Rokas A."/>
            <person name="Carro J."/>
            <person name="Camarero S."/>
            <person name="Ferreira P."/>
            <person name="Molpeceres G."/>
            <person name="Ruiz-Duenas F.J."/>
            <person name="Serrano A."/>
            <person name="Henrissat B."/>
            <person name="Drula E."/>
            <person name="Hughes K.W."/>
            <person name="Mata J.L."/>
            <person name="Ishikawa N.K."/>
            <person name="Vargas-Isla R."/>
            <person name="Ushijima S."/>
            <person name="Smith C.A."/>
            <person name="Ahrendt S."/>
            <person name="Andreopoulos W."/>
            <person name="He G."/>
            <person name="Labutti K."/>
            <person name="Lipzen A."/>
            <person name="Ng V."/>
            <person name="Riley R."/>
            <person name="Sandor L."/>
            <person name="Barry K."/>
            <person name="Martinez A.T."/>
            <person name="Xiao Y."/>
            <person name="Gibbons J.G."/>
            <person name="Terashima K."/>
            <person name="Grigoriev I.V."/>
            <person name="Hibbett D.S."/>
        </authorList>
    </citation>
    <scope>NUCLEOTIDE SEQUENCE</scope>
    <source>
        <strain evidence="1">TMI1499</strain>
    </source>
</reference>
<protein>
    <submittedName>
        <fullName evidence="1">Uncharacterized protein</fullName>
    </submittedName>
</protein>